<protein>
    <submittedName>
        <fullName evidence="3">Anti-FecI sigma factor, FecR</fullName>
    </submittedName>
</protein>
<gene>
    <name evidence="3" type="ORF">Mucpa_1783</name>
</gene>
<dbReference type="eggNOG" id="COG3712">
    <property type="taxonomic scope" value="Bacteria"/>
</dbReference>
<dbReference type="EMBL" id="CM001403">
    <property type="protein sequence ID" value="EHQ25937.1"/>
    <property type="molecule type" value="Genomic_DNA"/>
</dbReference>
<evidence type="ECO:0000259" key="1">
    <source>
        <dbReference type="Pfam" id="PF04773"/>
    </source>
</evidence>
<dbReference type="PIRSF" id="PIRSF018266">
    <property type="entry name" value="FecR"/>
    <property type="match status" value="1"/>
</dbReference>
<keyword evidence="4" id="KW-1185">Reference proteome</keyword>
<dbReference type="HOGENOM" id="CLU_050192_1_0_10"/>
<organism evidence="3 4">
    <name type="scientific">Mucilaginibacter paludis DSM 18603</name>
    <dbReference type="NCBI Taxonomy" id="714943"/>
    <lineage>
        <taxon>Bacteria</taxon>
        <taxon>Pseudomonadati</taxon>
        <taxon>Bacteroidota</taxon>
        <taxon>Sphingobacteriia</taxon>
        <taxon>Sphingobacteriales</taxon>
        <taxon>Sphingobacteriaceae</taxon>
        <taxon>Mucilaginibacter</taxon>
    </lineage>
</organism>
<dbReference type="Pfam" id="PF04773">
    <property type="entry name" value="FecR"/>
    <property type="match status" value="1"/>
</dbReference>
<dbReference type="InterPro" id="IPR006860">
    <property type="entry name" value="FecR"/>
</dbReference>
<evidence type="ECO:0000313" key="4">
    <source>
        <dbReference type="Proteomes" id="UP000002774"/>
    </source>
</evidence>
<dbReference type="Proteomes" id="UP000002774">
    <property type="component" value="Chromosome"/>
</dbReference>
<dbReference type="Gene3D" id="3.55.50.30">
    <property type="match status" value="1"/>
</dbReference>
<dbReference type="Pfam" id="PF16344">
    <property type="entry name" value="FecR_C"/>
    <property type="match status" value="1"/>
</dbReference>
<evidence type="ECO:0000313" key="3">
    <source>
        <dbReference type="EMBL" id="EHQ25937.1"/>
    </source>
</evidence>
<dbReference type="OrthoDB" id="1099963at2"/>
<dbReference type="AlphaFoldDB" id="H1YA56"/>
<dbReference type="InterPro" id="IPR032508">
    <property type="entry name" value="FecR_C"/>
</dbReference>
<sequence>MSLQKPDRNLLELARKWLFGTISEKEKVDFDSWYNEFDDTRHEVKGDFTEEELEARIHRAIFAKAGIQESSHDVSQPVRMWPRIAAAASLLLCLSVGAYFITRQNTVSNNTHSQAAVIMPGSNRAVLTLGNGRQIVLTGAQNGQLAAEGGATINKTADGNVVYNSAQAVQVSEALTYNTMATPRGGQYHLTLEDGTGVWLNAASSIKYPTAFTGNERRVEITGEAYFEVAHNAAKPFRVVFNGQTVEVLGTHFNINAYADEPAAKTTLLEGKVKLTAQGYAAMLLPGQEAALAGGGYNVKEADVEQAIAWKNGLFHFDNTDVKTLMRQVARWYDVEVAYEGKITDYKFAGDLRRNTNLANVLQIFEQGGIHFRIEGRKLIVTS</sequence>
<reference evidence="3" key="1">
    <citation type="submission" date="2011-09" db="EMBL/GenBank/DDBJ databases">
        <title>The permanent draft genome of Mucilaginibacter paludis DSM 18603.</title>
        <authorList>
            <consortium name="US DOE Joint Genome Institute (JGI-PGF)"/>
            <person name="Lucas S."/>
            <person name="Han J."/>
            <person name="Lapidus A."/>
            <person name="Bruce D."/>
            <person name="Goodwin L."/>
            <person name="Pitluck S."/>
            <person name="Peters L."/>
            <person name="Kyrpides N."/>
            <person name="Mavromatis K."/>
            <person name="Ivanova N."/>
            <person name="Mikhailova N."/>
            <person name="Held B."/>
            <person name="Detter J.C."/>
            <person name="Tapia R."/>
            <person name="Han C."/>
            <person name="Land M."/>
            <person name="Hauser L."/>
            <person name="Markowitz V."/>
            <person name="Cheng J.-F."/>
            <person name="Hugenholtz P."/>
            <person name="Woyke T."/>
            <person name="Wu D."/>
            <person name="Tindall B."/>
            <person name="Brambilla E."/>
            <person name="Klenk H.-P."/>
            <person name="Eisen J.A."/>
        </authorList>
    </citation>
    <scope>NUCLEOTIDE SEQUENCE [LARGE SCALE GENOMIC DNA]</scope>
    <source>
        <strain evidence="3">DSM 18603</strain>
    </source>
</reference>
<name>H1YA56_9SPHI</name>
<dbReference type="InterPro" id="IPR012373">
    <property type="entry name" value="Ferrdict_sens_TM"/>
</dbReference>
<feature type="domain" description="FecR protein" evidence="1">
    <location>
        <begin position="179"/>
        <end position="274"/>
    </location>
</feature>
<proteinExistence type="predicted"/>
<accession>H1YA56</accession>
<dbReference type="GO" id="GO:0016989">
    <property type="term" value="F:sigma factor antagonist activity"/>
    <property type="evidence" value="ECO:0007669"/>
    <property type="project" value="TreeGrafter"/>
</dbReference>
<dbReference type="PANTHER" id="PTHR30273">
    <property type="entry name" value="PERIPLASMIC SIGNAL SENSOR AND SIGMA FACTOR ACTIVATOR FECR-RELATED"/>
    <property type="match status" value="1"/>
</dbReference>
<dbReference type="Gene3D" id="2.60.120.1440">
    <property type="match status" value="1"/>
</dbReference>
<dbReference type="PANTHER" id="PTHR30273:SF2">
    <property type="entry name" value="PROTEIN FECR"/>
    <property type="match status" value="1"/>
</dbReference>
<dbReference type="STRING" id="714943.Mucpa_1783"/>
<feature type="domain" description="Protein FecR C-terminal" evidence="2">
    <location>
        <begin position="315"/>
        <end position="381"/>
    </location>
</feature>
<evidence type="ECO:0000259" key="2">
    <source>
        <dbReference type="Pfam" id="PF16344"/>
    </source>
</evidence>
<dbReference type="RefSeq" id="WP_008505830.1">
    <property type="nucleotide sequence ID" value="NZ_CM001403.1"/>
</dbReference>